<accession>A0ABZ2EI18</accession>
<evidence type="ECO:0000313" key="2">
    <source>
        <dbReference type="Proteomes" id="UP001321305"/>
    </source>
</evidence>
<dbReference type="Proteomes" id="UP001321305">
    <property type="component" value="Chromosome"/>
</dbReference>
<reference evidence="2" key="1">
    <citation type="submission" date="2024-01" db="EMBL/GenBank/DDBJ databases">
        <title>Mycovorax composti gen. nov. sp. nov., a member of the family Chitinophagaceae isolated from button mushroom compost.</title>
        <authorList>
            <person name="Thai M."/>
            <person name="Bell T.L."/>
            <person name="Kertesz M.A."/>
        </authorList>
    </citation>
    <scope>NUCLEOTIDE SEQUENCE [LARGE SCALE GENOMIC DNA]</scope>
    <source>
        <strain evidence="2">C216</strain>
    </source>
</reference>
<dbReference type="EMBL" id="CP144143">
    <property type="protein sequence ID" value="WWC83107.1"/>
    <property type="molecule type" value="Genomic_DNA"/>
</dbReference>
<sequence>MVIVTPVYRDGSFLLQLIRAEIKKYFVDLNHRSIFATHDYQHHHKEAYKDETRSSRKAVIFVYVYKRN</sequence>
<evidence type="ECO:0000313" key="1">
    <source>
        <dbReference type="EMBL" id="WWC83107.1"/>
    </source>
</evidence>
<protein>
    <submittedName>
        <fullName evidence="1">Uncharacterized protein</fullName>
    </submittedName>
</protein>
<keyword evidence="2" id="KW-1185">Reference proteome</keyword>
<name>A0ABZ2EI18_9BACT</name>
<organism evidence="1 2">
    <name type="scientific">Mycovorax composti</name>
    <dbReference type="NCBI Taxonomy" id="2962693"/>
    <lineage>
        <taxon>Bacteria</taxon>
        <taxon>Pseudomonadati</taxon>
        <taxon>Bacteroidota</taxon>
        <taxon>Chitinophagia</taxon>
        <taxon>Chitinophagales</taxon>
        <taxon>Chitinophagaceae</taxon>
        <taxon>Mycovorax</taxon>
    </lineage>
</organism>
<proteinExistence type="predicted"/>
<gene>
    <name evidence="1" type="ORF">PIECOFPK_00818</name>
</gene>